<accession>A0ABR1DR49</accession>
<feature type="compositionally biased region" description="Basic and acidic residues" evidence="1">
    <location>
        <begin position="23"/>
        <end position="59"/>
    </location>
</feature>
<feature type="compositionally biased region" description="Basic and acidic residues" evidence="1">
    <location>
        <begin position="200"/>
        <end position="212"/>
    </location>
</feature>
<name>A0ABR1DR49_NECAM</name>
<sequence length="314" mass="36209">MKLLLILVSLTTTLLYVRSLPIDGEHGGDHDTDNHLSEKSGEEDPSENHEHHHTNHDAETDTDSVDEETPEDFQLEEVNEDEKCEEKHTEGDDDKEEHVDEETKTHKKMSLKDHAHEDQKIGKRSIRYSDELYENERLRYRRSRESDEDKSEGLEHHEFHPHIERRRRDTHEQHSINKRSSSSEEPHHPFKRSSGHRAPGGHEHIINKRNTEDAVPGETEELDEPTFASDDVEQVDSPTDFDIKRKFRMSALLQGTLKKLHISKNFNKPLCIGTLSTVRVKRVSRAGSSHKPRVMNKNKGNSRAGQADTAVENE</sequence>
<feature type="compositionally biased region" description="Acidic residues" evidence="1">
    <location>
        <begin position="60"/>
        <end position="83"/>
    </location>
</feature>
<feature type="chain" id="PRO_5046459196" evidence="2">
    <location>
        <begin position="20"/>
        <end position="314"/>
    </location>
</feature>
<comment type="caution">
    <text evidence="3">The sequence shown here is derived from an EMBL/GenBank/DDBJ whole genome shotgun (WGS) entry which is preliminary data.</text>
</comment>
<feature type="compositionally biased region" description="Basic and acidic residues" evidence="1">
    <location>
        <begin position="84"/>
        <end position="188"/>
    </location>
</feature>
<feature type="region of interest" description="Disordered" evidence="1">
    <location>
        <begin position="22"/>
        <end position="226"/>
    </location>
</feature>
<dbReference type="EMBL" id="JAVFWL010000004">
    <property type="protein sequence ID" value="KAK6752663.1"/>
    <property type="molecule type" value="Genomic_DNA"/>
</dbReference>
<organism evidence="3 4">
    <name type="scientific">Necator americanus</name>
    <name type="common">Human hookworm</name>
    <dbReference type="NCBI Taxonomy" id="51031"/>
    <lineage>
        <taxon>Eukaryota</taxon>
        <taxon>Metazoa</taxon>
        <taxon>Ecdysozoa</taxon>
        <taxon>Nematoda</taxon>
        <taxon>Chromadorea</taxon>
        <taxon>Rhabditida</taxon>
        <taxon>Rhabditina</taxon>
        <taxon>Rhabditomorpha</taxon>
        <taxon>Strongyloidea</taxon>
        <taxon>Ancylostomatidae</taxon>
        <taxon>Bunostominae</taxon>
        <taxon>Necator</taxon>
    </lineage>
</organism>
<feature type="region of interest" description="Disordered" evidence="1">
    <location>
        <begin position="283"/>
        <end position="314"/>
    </location>
</feature>
<feature type="signal peptide" evidence="2">
    <location>
        <begin position="1"/>
        <end position="19"/>
    </location>
</feature>
<dbReference type="Proteomes" id="UP001303046">
    <property type="component" value="Unassembled WGS sequence"/>
</dbReference>
<evidence type="ECO:0000313" key="3">
    <source>
        <dbReference type="EMBL" id="KAK6752663.1"/>
    </source>
</evidence>
<keyword evidence="4" id="KW-1185">Reference proteome</keyword>
<gene>
    <name evidence="3" type="primary">Necator_chrIV.g17132</name>
    <name evidence="3" type="ORF">RB195_003834</name>
</gene>
<feature type="compositionally biased region" description="Basic residues" evidence="1">
    <location>
        <begin position="283"/>
        <end position="296"/>
    </location>
</feature>
<keyword evidence="2" id="KW-0732">Signal</keyword>
<evidence type="ECO:0000256" key="2">
    <source>
        <dbReference type="SAM" id="SignalP"/>
    </source>
</evidence>
<proteinExistence type="predicted"/>
<reference evidence="3 4" key="1">
    <citation type="submission" date="2023-08" db="EMBL/GenBank/DDBJ databases">
        <title>A Necator americanus chromosomal reference genome.</title>
        <authorList>
            <person name="Ilik V."/>
            <person name="Petrzelkova K.J."/>
            <person name="Pardy F."/>
            <person name="Fuh T."/>
            <person name="Niatou-Singa F.S."/>
            <person name="Gouil Q."/>
            <person name="Baker L."/>
            <person name="Ritchie M.E."/>
            <person name="Jex A.R."/>
            <person name="Gazzola D."/>
            <person name="Li H."/>
            <person name="Toshio Fujiwara R."/>
            <person name="Zhan B."/>
            <person name="Aroian R.V."/>
            <person name="Pafco B."/>
            <person name="Schwarz E.M."/>
        </authorList>
    </citation>
    <scope>NUCLEOTIDE SEQUENCE [LARGE SCALE GENOMIC DNA]</scope>
    <source>
        <strain evidence="3 4">Aroian</strain>
        <tissue evidence="3">Whole animal</tissue>
    </source>
</reference>
<evidence type="ECO:0000313" key="4">
    <source>
        <dbReference type="Proteomes" id="UP001303046"/>
    </source>
</evidence>
<evidence type="ECO:0000256" key="1">
    <source>
        <dbReference type="SAM" id="MobiDB-lite"/>
    </source>
</evidence>
<protein>
    <submittedName>
        <fullName evidence="3">Uncharacterized protein</fullName>
    </submittedName>
</protein>